<accession>A0A9X4MPR8</accession>
<gene>
    <name evidence="1" type="ORF">NOL11_05735</name>
</gene>
<sequence length="56" mass="6975">MSYYYEKLTGKVAKHLARFPYYATDKILNLMQFQDNNQQFLISDKHLYYYFEEQKH</sequence>
<dbReference type="AlphaFoldDB" id="A0A9X4MPR8"/>
<dbReference type="EMBL" id="JANFMI010000017">
    <property type="protein sequence ID" value="MDG4516463.1"/>
    <property type="molecule type" value="Genomic_DNA"/>
</dbReference>
<comment type="caution">
    <text evidence="1">The sequence shown here is derived from an EMBL/GenBank/DDBJ whole genome shotgun (WGS) entry which is preliminary data.</text>
</comment>
<protein>
    <submittedName>
        <fullName evidence="1">Uncharacterized protein</fullName>
    </submittedName>
</protein>
<reference evidence="1" key="1">
    <citation type="submission" date="2022-07" db="EMBL/GenBank/DDBJ databases">
        <title>Whole Genome Sequencing of Streptococcus suis.</title>
        <authorList>
            <person name="Dai X."/>
            <person name="Huang J."/>
            <person name="Wang L."/>
        </authorList>
    </citation>
    <scope>NUCLEOTIDE SEQUENCE</scope>
    <source>
        <strain evidence="1">HDJ11</strain>
    </source>
</reference>
<evidence type="ECO:0000313" key="1">
    <source>
        <dbReference type="EMBL" id="MDG4516463.1"/>
    </source>
</evidence>
<proteinExistence type="predicted"/>
<evidence type="ECO:0000313" key="2">
    <source>
        <dbReference type="Proteomes" id="UP001152877"/>
    </source>
</evidence>
<organism evidence="1 2">
    <name type="scientific">Streptococcus suis</name>
    <dbReference type="NCBI Taxonomy" id="1307"/>
    <lineage>
        <taxon>Bacteria</taxon>
        <taxon>Bacillati</taxon>
        <taxon>Bacillota</taxon>
        <taxon>Bacilli</taxon>
        <taxon>Lactobacillales</taxon>
        <taxon>Streptococcaceae</taxon>
        <taxon>Streptococcus</taxon>
    </lineage>
</organism>
<dbReference type="RefSeq" id="WP_228381139.1">
    <property type="nucleotide sequence ID" value="NZ_JABTZC010000032.1"/>
</dbReference>
<name>A0A9X4MPR8_STRSU</name>
<dbReference type="Proteomes" id="UP001152877">
    <property type="component" value="Unassembled WGS sequence"/>
</dbReference>